<evidence type="ECO:0000313" key="3">
    <source>
        <dbReference type="Proteomes" id="UP000238081"/>
    </source>
</evidence>
<dbReference type="EMBL" id="LRDH01000099">
    <property type="protein sequence ID" value="PPV15426.1"/>
    <property type="molecule type" value="Genomic_DNA"/>
</dbReference>
<dbReference type="InterPro" id="IPR027417">
    <property type="entry name" value="P-loop_NTPase"/>
</dbReference>
<evidence type="ECO:0000313" key="2">
    <source>
        <dbReference type="EMBL" id="PPV15426.1"/>
    </source>
</evidence>
<protein>
    <recommendedName>
        <fullName evidence="1">ATPase dynein-related AAA domain-containing protein</fullName>
    </recommendedName>
</protein>
<dbReference type="Pfam" id="PF07728">
    <property type="entry name" value="AAA_5"/>
    <property type="match status" value="1"/>
</dbReference>
<gene>
    <name evidence="2" type="ORF">AWN73_11645</name>
</gene>
<accession>A0A2S7FBK8</accession>
<sequence>MNDKIQLAVENNEEMKKMIDYLNDAIKDLDIVILKIEDSAVTHVIKPKFDNIDYSDKEQSSKIKNIFKCAQYKSKITLIIRSDYELKNNKEKCIFTNVEKMKKEDIAFVIKEKYEYEVSEYFSNLKDKRKENIETMNNRNDFIYRKNVDFSALEGSITIPEKYREVFLNNVEGEIIKGTQINIKLVINDREFEACIRRPNFTKRESNVYQIILKKNTKEFIDNEFHISYEYIMKEKDSIGKGKTIKVPDELKEYIDFYKTEQKNVFKVKLIKTHNNENLKDDEESVDFEENTDEVLKDFNVSSTVDYIYRDITNKGYTYGKSLIKNLYTSLKTKPFVILSGISGTGKSKIVELFAKALGATTENKRFKLLPVKPDWSDSTDLLGFRNIEGKFTCGEITDIAYRAMMNPEVPYFICLDEMNLARVEYYFSDILSIMETRRCNEDGEIITNVLLSETQIGRDAASISTYGDVYIPQNLYIIGTVNMDETTFPFSKKVLDRANTIEFNKVDLSYSFDEEDDRTEYQSDIDQCRVYHNNFLKSEFLKIKDCKENKEIALKTIDRLIGINKILEKYDNHFGYRVRDEIVFYMIYAMKYDLMTFDEAFDLCMVQKILPKIGGSSSDTLEMLALIFEYINDYKIQNKEYMEESELDKMSKDVFPTSWENNNDEFQIHSNLRKSKYRCTNEKLISMMRRFIRDGFTTFWQ</sequence>
<dbReference type="RefSeq" id="WP_052188301.1">
    <property type="nucleotide sequence ID" value="NZ_JSEG01000004.1"/>
</dbReference>
<feature type="domain" description="ATPase dynein-related AAA" evidence="1">
    <location>
        <begin position="337"/>
        <end position="483"/>
    </location>
</feature>
<dbReference type="AlphaFoldDB" id="A0A2S7FBK8"/>
<comment type="caution">
    <text evidence="2">The sequence shown here is derived from an EMBL/GenBank/DDBJ whole genome shotgun (WGS) entry which is preliminary data.</text>
</comment>
<name>A0A2S7FBK8_CLOBU</name>
<reference evidence="2 3" key="1">
    <citation type="submission" date="2016-01" db="EMBL/GenBank/DDBJ databases">
        <title>Characterization of the Clostridium difficile lineages that are prevalent in Hong Kong and China.</title>
        <authorList>
            <person name="Kwok J.S.-L."/>
            <person name="Lam W.-Y."/>
            <person name="Ip M."/>
            <person name="Chan T.-F."/>
            <person name="Hawkey P.M."/>
            <person name="Tsui S.K.-W."/>
        </authorList>
    </citation>
    <scope>NUCLEOTIDE SEQUENCE [LARGE SCALE GENOMIC DNA]</scope>
    <source>
        <strain evidence="2 3">300064</strain>
    </source>
</reference>
<proteinExistence type="predicted"/>
<dbReference type="GO" id="GO:0005524">
    <property type="term" value="F:ATP binding"/>
    <property type="evidence" value="ECO:0007669"/>
    <property type="project" value="InterPro"/>
</dbReference>
<dbReference type="Proteomes" id="UP000238081">
    <property type="component" value="Unassembled WGS sequence"/>
</dbReference>
<dbReference type="Gene3D" id="3.40.50.300">
    <property type="entry name" value="P-loop containing nucleotide triphosphate hydrolases"/>
    <property type="match status" value="1"/>
</dbReference>
<organism evidence="2 3">
    <name type="scientific">Clostridium butyricum</name>
    <dbReference type="NCBI Taxonomy" id="1492"/>
    <lineage>
        <taxon>Bacteria</taxon>
        <taxon>Bacillati</taxon>
        <taxon>Bacillota</taxon>
        <taxon>Clostridia</taxon>
        <taxon>Eubacteriales</taxon>
        <taxon>Clostridiaceae</taxon>
        <taxon>Clostridium</taxon>
    </lineage>
</organism>
<dbReference type="GO" id="GO:0016887">
    <property type="term" value="F:ATP hydrolysis activity"/>
    <property type="evidence" value="ECO:0007669"/>
    <property type="project" value="InterPro"/>
</dbReference>
<dbReference type="SUPFAM" id="SSF52540">
    <property type="entry name" value="P-loop containing nucleoside triphosphate hydrolases"/>
    <property type="match status" value="1"/>
</dbReference>
<dbReference type="InterPro" id="IPR011704">
    <property type="entry name" value="ATPase_dyneun-rel_AAA"/>
</dbReference>
<evidence type="ECO:0000259" key="1">
    <source>
        <dbReference type="Pfam" id="PF07728"/>
    </source>
</evidence>